<evidence type="ECO:0000256" key="1">
    <source>
        <dbReference type="ARBA" id="ARBA00022741"/>
    </source>
</evidence>
<dbReference type="PANTHER" id="PTHR34698">
    <property type="entry name" value="5-OXOPROLINASE SUBUNIT B"/>
    <property type="match status" value="1"/>
</dbReference>
<accession>A0A917NJM8</accession>
<evidence type="ECO:0000256" key="2">
    <source>
        <dbReference type="ARBA" id="ARBA00022801"/>
    </source>
</evidence>
<dbReference type="InterPro" id="IPR029000">
    <property type="entry name" value="Cyclophilin-like_dom_sf"/>
</dbReference>
<keyword evidence="6" id="KW-1185">Reference proteome</keyword>
<dbReference type="InterPro" id="IPR003833">
    <property type="entry name" value="CT_C_D"/>
</dbReference>
<dbReference type="PANTHER" id="PTHR34698:SF2">
    <property type="entry name" value="5-OXOPROLINASE SUBUNIT B"/>
    <property type="match status" value="1"/>
</dbReference>
<comment type="caution">
    <text evidence="5">The sequence shown here is derived from an EMBL/GenBank/DDBJ whole genome shotgun (WGS) entry which is preliminary data.</text>
</comment>
<feature type="domain" description="Carboxyltransferase" evidence="4">
    <location>
        <begin position="9"/>
        <end position="209"/>
    </location>
</feature>
<keyword evidence="2 5" id="KW-0378">Hydrolase</keyword>
<dbReference type="InterPro" id="IPR010016">
    <property type="entry name" value="PxpB"/>
</dbReference>
<keyword evidence="1" id="KW-0547">Nucleotide-binding</keyword>
<dbReference type="GO" id="GO:0005524">
    <property type="term" value="F:ATP binding"/>
    <property type="evidence" value="ECO:0007669"/>
    <property type="project" value="UniProtKB-KW"/>
</dbReference>
<organism evidence="5 6">
    <name type="scientific">Neoroseomonas lacus</name>
    <dbReference type="NCBI Taxonomy" id="287609"/>
    <lineage>
        <taxon>Bacteria</taxon>
        <taxon>Pseudomonadati</taxon>
        <taxon>Pseudomonadota</taxon>
        <taxon>Alphaproteobacteria</taxon>
        <taxon>Acetobacterales</taxon>
        <taxon>Acetobacteraceae</taxon>
        <taxon>Neoroseomonas</taxon>
    </lineage>
</organism>
<dbReference type="SUPFAM" id="SSF160467">
    <property type="entry name" value="PH0987 N-terminal domain-like"/>
    <property type="match status" value="1"/>
</dbReference>
<gene>
    <name evidence="5" type="ORF">GCM10011320_06940</name>
</gene>
<name>A0A917NJM8_9PROT</name>
<evidence type="ECO:0000313" key="6">
    <source>
        <dbReference type="Proteomes" id="UP000661507"/>
    </source>
</evidence>
<keyword evidence="3" id="KW-0067">ATP-binding</keyword>
<evidence type="ECO:0000256" key="3">
    <source>
        <dbReference type="ARBA" id="ARBA00022840"/>
    </source>
</evidence>
<reference evidence="5" key="2">
    <citation type="submission" date="2020-09" db="EMBL/GenBank/DDBJ databases">
        <authorList>
            <person name="Sun Q."/>
            <person name="Zhou Y."/>
        </authorList>
    </citation>
    <scope>NUCLEOTIDE SEQUENCE</scope>
    <source>
        <strain evidence="5">CGMCC 1.3617</strain>
    </source>
</reference>
<evidence type="ECO:0000259" key="4">
    <source>
        <dbReference type="SMART" id="SM00796"/>
    </source>
</evidence>
<dbReference type="Pfam" id="PF02682">
    <property type="entry name" value="CT_C_D"/>
    <property type="match status" value="1"/>
</dbReference>
<protein>
    <submittedName>
        <fullName evidence="5">Allophanate hydrolase</fullName>
    </submittedName>
</protein>
<reference evidence="5" key="1">
    <citation type="journal article" date="2014" name="Int. J. Syst. Evol. Microbiol.">
        <title>Complete genome sequence of Corynebacterium casei LMG S-19264T (=DSM 44701T), isolated from a smear-ripened cheese.</title>
        <authorList>
            <consortium name="US DOE Joint Genome Institute (JGI-PGF)"/>
            <person name="Walter F."/>
            <person name="Albersmeier A."/>
            <person name="Kalinowski J."/>
            <person name="Ruckert C."/>
        </authorList>
    </citation>
    <scope>NUCLEOTIDE SEQUENCE</scope>
    <source>
        <strain evidence="5">CGMCC 1.3617</strain>
    </source>
</reference>
<dbReference type="SUPFAM" id="SSF50891">
    <property type="entry name" value="Cyclophilin-like"/>
    <property type="match status" value="1"/>
</dbReference>
<dbReference type="GO" id="GO:0016787">
    <property type="term" value="F:hydrolase activity"/>
    <property type="evidence" value="ECO:0007669"/>
    <property type="project" value="UniProtKB-KW"/>
</dbReference>
<sequence>MAVPADPFPRLRPAGDQGLLVEFGNSVDVAVSERVLAFDAALRARPFDGFTESVPSYAALLVGYDPLAVAPAAVRAHVKALLAEPHARQASVALHELPVCYEQPFAPDLADVAQRCGMSEEAVIAAHLSGEYRVFMFGFAPGYGYLGGVPEAIRLPRKANPVRGMPAGSVVVAGPMCLVTTVIAPTGWWVIGRSPAQIVSIHRERQFLFEVGDQIRFRRIGRDAFDALESAL</sequence>
<dbReference type="EMBL" id="BMKW01000002">
    <property type="protein sequence ID" value="GGJ02709.1"/>
    <property type="molecule type" value="Genomic_DNA"/>
</dbReference>
<dbReference type="AlphaFoldDB" id="A0A917NJM8"/>
<dbReference type="Gene3D" id="3.30.1360.40">
    <property type="match status" value="1"/>
</dbReference>
<proteinExistence type="predicted"/>
<evidence type="ECO:0000313" key="5">
    <source>
        <dbReference type="EMBL" id="GGJ02709.1"/>
    </source>
</evidence>
<dbReference type="Gene3D" id="2.40.100.10">
    <property type="entry name" value="Cyclophilin-like"/>
    <property type="match status" value="1"/>
</dbReference>
<dbReference type="SMART" id="SM00796">
    <property type="entry name" value="AHS1"/>
    <property type="match status" value="1"/>
</dbReference>
<dbReference type="Proteomes" id="UP000661507">
    <property type="component" value="Unassembled WGS sequence"/>
</dbReference>